<dbReference type="Proteomes" id="UP000624244">
    <property type="component" value="Unassembled WGS sequence"/>
</dbReference>
<name>A0A8H5ZRB1_COCSA</name>
<evidence type="ECO:0000313" key="1">
    <source>
        <dbReference type="EMBL" id="KAF5854212.1"/>
    </source>
</evidence>
<dbReference type="EMBL" id="WNKQ01000001">
    <property type="protein sequence ID" value="KAF5854212.1"/>
    <property type="molecule type" value="Genomic_DNA"/>
</dbReference>
<proteinExistence type="predicted"/>
<dbReference type="AlphaFoldDB" id="A0A8H5ZRB1"/>
<evidence type="ECO:0000313" key="2">
    <source>
        <dbReference type="Proteomes" id="UP000624244"/>
    </source>
</evidence>
<protein>
    <submittedName>
        <fullName evidence="1">Uncharacterized protein</fullName>
    </submittedName>
</protein>
<accession>A0A8H5ZRB1</accession>
<sequence length="75" mass="8444">MFPSRLDNRQNLIFIEDSGVWIPRIGIIRLIKLPRVIVTAYCLSAENVQQIILDTLVAYSLDDGASISTILSLRN</sequence>
<organism evidence="1 2">
    <name type="scientific">Cochliobolus sativus</name>
    <name type="common">Common root rot and spot blotch fungus</name>
    <name type="synonym">Bipolaris sorokiniana</name>
    <dbReference type="NCBI Taxonomy" id="45130"/>
    <lineage>
        <taxon>Eukaryota</taxon>
        <taxon>Fungi</taxon>
        <taxon>Dikarya</taxon>
        <taxon>Ascomycota</taxon>
        <taxon>Pezizomycotina</taxon>
        <taxon>Dothideomycetes</taxon>
        <taxon>Pleosporomycetidae</taxon>
        <taxon>Pleosporales</taxon>
        <taxon>Pleosporineae</taxon>
        <taxon>Pleosporaceae</taxon>
        <taxon>Bipolaris</taxon>
    </lineage>
</organism>
<reference evidence="1" key="1">
    <citation type="submission" date="2019-11" db="EMBL/GenBank/DDBJ databases">
        <title>Bipolaris sorokiniana Genome sequencing.</title>
        <authorList>
            <person name="Wang H."/>
        </authorList>
    </citation>
    <scope>NUCLEOTIDE SEQUENCE</scope>
</reference>
<gene>
    <name evidence="1" type="ORF">GGP41_006984</name>
</gene>
<comment type="caution">
    <text evidence="1">The sequence shown here is derived from an EMBL/GenBank/DDBJ whole genome shotgun (WGS) entry which is preliminary data.</text>
</comment>